<sequence>MWKELLRMSNHSFQHARTTCINYEAVNELDIQSMKISNTLLSRHDEIQPQDQSNLRSSNSDSYSLVNMKGVSTRNYKANHKGEMKFGKCLSCGKFHSRNSCAIRNAKCFKFGKIGHIQSVCKAIVYFASSSTESCNLNPKNSVVPNDH</sequence>
<proteinExistence type="predicted"/>
<name>A0A183L636_9TREM</name>
<dbReference type="AlphaFoldDB" id="A0A183L636"/>
<dbReference type="Proteomes" id="UP000279833">
    <property type="component" value="Unassembled WGS sequence"/>
</dbReference>
<dbReference type="EMBL" id="UZAK01050765">
    <property type="protein sequence ID" value="VDP80272.1"/>
    <property type="molecule type" value="Genomic_DNA"/>
</dbReference>
<protein>
    <submittedName>
        <fullName evidence="3">CCHC-type domain-containing protein</fullName>
    </submittedName>
</protein>
<gene>
    <name evidence="1" type="ORF">SCUD_LOCUS22804</name>
</gene>
<dbReference type="WBParaSite" id="SCUD_0002280701-mRNA-1">
    <property type="protein sequence ID" value="SCUD_0002280701-mRNA-1"/>
    <property type="gene ID" value="SCUD_0002280701"/>
</dbReference>
<accession>A0A183L636</accession>
<evidence type="ECO:0000313" key="2">
    <source>
        <dbReference type="Proteomes" id="UP000279833"/>
    </source>
</evidence>
<evidence type="ECO:0000313" key="1">
    <source>
        <dbReference type="EMBL" id="VDP80272.1"/>
    </source>
</evidence>
<reference evidence="3" key="1">
    <citation type="submission" date="2016-06" db="UniProtKB">
        <authorList>
            <consortium name="WormBaseParasite"/>
        </authorList>
    </citation>
    <scope>IDENTIFICATION</scope>
</reference>
<evidence type="ECO:0000313" key="3">
    <source>
        <dbReference type="WBParaSite" id="SCUD_0002280701-mRNA-1"/>
    </source>
</evidence>
<dbReference type="Gene3D" id="4.10.60.10">
    <property type="entry name" value="Zinc finger, CCHC-type"/>
    <property type="match status" value="1"/>
</dbReference>
<keyword evidence="2" id="KW-1185">Reference proteome</keyword>
<organism evidence="3">
    <name type="scientific">Schistosoma curassoni</name>
    <dbReference type="NCBI Taxonomy" id="6186"/>
    <lineage>
        <taxon>Eukaryota</taxon>
        <taxon>Metazoa</taxon>
        <taxon>Spiralia</taxon>
        <taxon>Lophotrochozoa</taxon>
        <taxon>Platyhelminthes</taxon>
        <taxon>Trematoda</taxon>
        <taxon>Digenea</taxon>
        <taxon>Strigeidida</taxon>
        <taxon>Schistosomatoidea</taxon>
        <taxon>Schistosomatidae</taxon>
        <taxon>Schistosoma</taxon>
    </lineage>
</organism>
<reference evidence="1 2" key="2">
    <citation type="submission" date="2018-11" db="EMBL/GenBank/DDBJ databases">
        <authorList>
            <consortium name="Pathogen Informatics"/>
        </authorList>
    </citation>
    <scope>NUCLEOTIDE SEQUENCE [LARGE SCALE GENOMIC DNA]</scope>
    <source>
        <strain evidence="1">Dakar</strain>
        <strain evidence="2">Dakar, Senegal</strain>
    </source>
</reference>